<gene>
    <name evidence="3" type="ORF">OLEA9_A049264</name>
</gene>
<feature type="signal peptide" evidence="2">
    <location>
        <begin position="1"/>
        <end position="20"/>
    </location>
</feature>
<dbReference type="AlphaFoldDB" id="A0A8S0QDE1"/>
<evidence type="ECO:0000313" key="4">
    <source>
        <dbReference type="Proteomes" id="UP000594638"/>
    </source>
</evidence>
<dbReference type="PANTHER" id="PTHR33743:SF19">
    <property type="entry name" value="PROTEIN GOLVEN 6"/>
    <property type="match status" value="1"/>
</dbReference>
<dbReference type="PANTHER" id="PTHR33743">
    <property type="entry name" value="PROTEIN GOLVEN 6-RELATED"/>
    <property type="match status" value="1"/>
</dbReference>
<keyword evidence="2" id="KW-0732">Signal</keyword>
<evidence type="ECO:0000256" key="1">
    <source>
        <dbReference type="SAM" id="MobiDB-lite"/>
    </source>
</evidence>
<feature type="compositionally biased region" description="Polar residues" evidence="1">
    <location>
        <begin position="113"/>
        <end position="125"/>
    </location>
</feature>
<comment type="caution">
    <text evidence="3">The sequence shown here is derived from an EMBL/GenBank/DDBJ whole genome shotgun (WGS) entry which is preliminary data.</text>
</comment>
<name>A0A8S0QDE1_OLEEU</name>
<dbReference type="EMBL" id="CACTIH010001813">
    <property type="protein sequence ID" value="CAA2963766.1"/>
    <property type="molecule type" value="Genomic_DNA"/>
</dbReference>
<feature type="compositionally biased region" description="Basic and acidic residues" evidence="1">
    <location>
        <begin position="84"/>
        <end position="109"/>
    </location>
</feature>
<keyword evidence="4" id="KW-1185">Reference proteome</keyword>
<feature type="region of interest" description="Disordered" evidence="1">
    <location>
        <begin position="73"/>
        <end position="154"/>
    </location>
</feature>
<protein>
    <submittedName>
        <fullName evidence="3">Uncharacterized protein</fullName>
    </submittedName>
</protein>
<sequence>MKSWALLISLLILMLHEVQGLRLTRESVSTRHHHNIPQESIPDKRINVVVEEVVHYKSSHGSGRNYRKLMTKTSTHISSTDAMIKNDKTEGNKDRTKSEDKSRSEKIPGTEENLPTNPSPVTEKQQPVAEPYPGILDIAGMDYSQARRKPPIHN</sequence>
<dbReference type="OrthoDB" id="1903945at2759"/>
<dbReference type="Gramene" id="OE9A049264T1">
    <property type="protein sequence ID" value="OE9A049264C1"/>
    <property type="gene ID" value="OE9A049264"/>
</dbReference>
<organism evidence="3 4">
    <name type="scientific">Olea europaea subsp. europaea</name>
    <dbReference type="NCBI Taxonomy" id="158383"/>
    <lineage>
        <taxon>Eukaryota</taxon>
        <taxon>Viridiplantae</taxon>
        <taxon>Streptophyta</taxon>
        <taxon>Embryophyta</taxon>
        <taxon>Tracheophyta</taxon>
        <taxon>Spermatophyta</taxon>
        <taxon>Magnoliopsida</taxon>
        <taxon>eudicotyledons</taxon>
        <taxon>Gunneridae</taxon>
        <taxon>Pentapetalae</taxon>
        <taxon>asterids</taxon>
        <taxon>lamiids</taxon>
        <taxon>Lamiales</taxon>
        <taxon>Oleaceae</taxon>
        <taxon>Oleeae</taxon>
        <taxon>Olea</taxon>
    </lineage>
</organism>
<dbReference type="Proteomes" id="UP000594638">
    <property type="component" value="Unassembled WGS sequence"/>
</dbReference>
<evidence type="ECO:0000313" key="3">
    <source>
        <dbReference type="EMBL" id="CAA2963766.1"/>
    </source>
</evidence>
<proteinExistence type="predicted"/>
<feature type="chain" id="PRO_5035925994" evidence="2">
    <location>
        <begin position="21"/>
        <end position="154"/>
    </location>
</feature>
<accession>A0A8S0QDE1</accession>
<evidence type="ECO:0000256" key="2">
    <source>
        <dbReference type="SAM" id="SignalP"/>
    </source>
</evidence>
<reference evidence="3 4" key="1">
    <citation type="submission" date="2019-12" db="EMBL/GenBank/DDBJ databases">
        <authorList>
            <person name="Alioto T."/>
            <person name="Alioto T."/>
            <person name="Gomez Garrido J."/>
        </authorList>
    </citation>
    <scope>NUCLEOTIDE SEQUENCE [LARGE SCALE GENOMIC DNA]</scope>
</reference>